<name>A0A1X7UU95_AMPQE</name>
<dbReference type="AlphaFoldDB" id="A0A1X7UU95"/>
<sequence length="81" mass="9066">MEPIDVGFYTREYLRDTAPADTGSTAGVKVSRSFRMRMVDGKVLSRFSCTETGLSQYLCSISLGAIRYITLRCLELQSGCW</sequence>
<reference evidence="1" key="1">
    <citation type="submission" date="2017-05" db="UniProtKB">
        <authorList>
            <consortium name="EnsemblMetazoa"/>
        </authorList>
    </citation>
    <scope>IDENTIFICATION</scope>
</reference>
<protein>
    <submittedName>
        <fullName evidence="1">Uncharacterized protein</fullName>
    </submittedName>
</protein>
<accession>A0A1X7UU95</accession>
<dbReference type="EnsemblMetazoa" id="Aqu2.1.31348_001">
    <property type="protein sequence ID" value="Aqu2.1.31348_001"/>
    <property type="gene ID" value="Aqu2.1.31348"/>
</dbReference>
<evidence type="ECO:0000313" key="1">
    <source>
        <dbReference type="EnsemblMetazoa" id="Aqu2.1.31348_001"/>
    </source>
</evidence>
<organism evidence="1">
    <name type="scientific">Amphimedon queenslandica</name>
    <name type="common">Sponge</name>
    <dbReference type="NCBI Taxonomy" id="400682"/>
    <lineage>
        <taxon>Eukaryota</taxon>
        <taxon>Metazoa</taxon>
        <taxon>Porifera</taxon>
        <taxon>Demospongiae</taxon>
        <taxon>Heteroscleromorpha</taxon>
        <taxon>Haplosclerida</taxon>
        <taxon>Niphatidae</taxon>
        <taxon>Amphimedon</taxon>
    </lineage>
</organism>
<dbReference type="InParanoid" id="A0A1X7UU95"/>
<proteinExistence type="predicted"/>